<keyword evidence="3" id="KW-1185">Reference proteome</keyword>
<comment type="caution">
    <text evidence="2">The sequence shown here is derived from an EMBL/GenBank/DDBJ whole genome shotgun (WGS) entry which is preliminary data.</text>
</comment>
<accession>A0A9X1AIE6</accession>
<evidence type="ECO:0000313" key="3">
    <source>
        <dbReference type="Proteomes" id="UP001138757"/>
    </source>
</evidence>
<dbReference type="AlphaFoldDB" id="A0A9X1AIE6"/>
<name>A0A9X1AIE6_9SPHN</name>
<dbReference type="RefSeq" id="WP_214621561.1">
    <property type="nucleotide sequence ID" value="NZ_JAHGAW010000001.1"/>
</dbReference>
<dbReference type="Pfam" id="PF11739">
    <property type="entry name" value="YdbH-like"/>
    <property type="match status" value="2"/>
</dbReference>
<organism evidence="2 3">
    <name type="scientific">Sphingobium nicotianae</name>
    <dbReference type="NCBI Taxonomy" id="2782607"/>
    <lineage>
        <taxon>Bacteria</taxon>
        <taxon>Pseudomonadati</taxon>
        <taxon>Pseudomonadota</taxon>
        <taxon>Alphaproteobacteria</taxon>
        <taxon>Sphingomonadales</taxon>
        <taxon>Sphingomonadaceae</taxon>
        <taxon>Sphingobium</taxon>
    </lineage>
</organism>
<keyword evidence="1" id="KW-0812">Transmembrane</keyword>
<evidence type="ECO:0000256" key="1">
    <source>
        <dbReference type="SAM" id="Phobius"/>
    </source>
</evidence>
<feature type="transmembrane region" description="Helical" evidence="1">
    <location>
        <begin position="28"/>
        <end position="46"/>
    </location>
</feature>
<gene>
    <name evidence="2" type="ORF">KK488_02670</name>
</gene>
<dbReference type="EMBL" id="JAHGAW010000001">
    <property type="protein sequence ID" value="MBT2185842.1"/>
    <property type="molecule type" value="Genomic_DNA"/>
</dbReference>
<keyword evidence="1" id="KW-0472">Membrane</keyword>
<evidence type="ECO:0000313" key="2">
    <source>
        <dbReference type="EMBL" id="MBT2185842.1"/>
    </source>
</evidence>
<dbReference type="Proteomes" id="UP001138757">
    <property type="component" value="Unassembled WGS sequence"/>
</dbReference>
<sequence length="1073" mass="112141">MTNLAQDAELLADEAGKQPRRFRRARRIGGGIALVLALAGGALYLARKPIADSFIARELAARGVQGRYVVTRIGPRTQRLDNLVIGDPRSPDLTVRFVEVDIGWGLGGARITRVQASGVRLRGRLHEGTLDLGQVTRLLQGSTGRGEARLPDWTVELDDARADIASDLGALQFALQGRGPVRSGFGGTLSVASSGLQIGDCQIERPRAPLDVSTQDERILLIGPVSAPMLVCGDTLVAAPKLDFNLRSDIALQDMSGAVTLYADDARQAARRLDKLSGLVTFKGKAADLRGSASVSAAHVSIDGVETGAAKIGGNFALRASGDTGLAWTGVATVDNAHPAKGIDMGALVRAAAGTPLEPLAGKLAKAIAEIGKGNRLVLGGAVNLLGSRGNAALDRLELTARSGARVRATDGSAVKFNWPDGALAATGTIALSGGGLPEGKIAFAADEKGMVRGRATLADYAAGTARLRLTPVDFAIDRRGAGQVRTTLTLDGPLPDGQLTGLTAPVDARFSPDGSVRLAGSCAPVRWTAVRLSSLALDPATVRLCGIDNGDIRIDMMALTGRIGASPLAFKAASARYALGAGQFELAAPDVRIGPADNPVRLAANRLVGMATPRGGGLAGTFEGGAGRIGAVPLDLTELAGRWAFRNGRLDVDGGLRVADVLADPRFRPLAGRDVHLTLADGRIDATGMLVHPTRQVRVAAVTIRHDLSSGAGQADIKLDNLRFGGALQPDDLTSLALGVIANVDGVVEGQGQIRWTAEHVTSDGTFSTKGMSFAAAFGPVTNFATTIHFADLLGMRTLPGQVMTVGSINPGIEVTDGTIHYALLSSQQARIEGGQWPFSGGTLSMLPATLDLDAKKPRKLTFRVVGLEAGAFINTLELDNISATGTFDGLLPMVFDETGGRIEGGLLVARQQGNPPLILQSTQGLDVPCDPARQSGNLAYVGEVSNAQLGAYGKLAFDALKNLRYRCLAIMLDGALDGEFVTRLTINGVNQGTEEAKKSFISRPFLGLPFIFNIRIEAPFRGLLNTATGLADPRRAVSDALRNHTAPVITDEGRLAVQPVDSDKRIKGEPK</sequence>
<keyword evidence="1" id="KW-1133">Transmembrane helix</keyword>
<proteinExistence type="predicted"/>
<protein>
    <submittedName>
        <fullName evidence="2">YdbH domain-containing protein</fullName>
    </submittedName>
</protein>
<dbReference type="InterPro" id="IPR021730">
    <property type="entry name" value="YdbH"/>
</dbReference>
<reference evidence="2" key="1">
    <citation type="submission" date="2021-05" db="EMBL/GenBank/DDBJ databases">
        <title>Genome of Sphingobium sp. strain.</title>
        <authorList>
            <person name="Fan R."/>
        </authorList>
    </citation>
    <scope>NUCLEOTIDE SEQUENCE</scope>
    <source>
        <strain evidence="2">H33</strain>
    </source>
</reference>